<dbReference type="PROSITE" id="PS50928">
    <property type="entry name" value="ABC_TM1"/>
    <property type="match status" value="1"/>
</dbReference>
<feature type="transmembrane region" description="Helical" evidence="8">
    <location>
        <begin position="275"/>
        <end position="295"/>
    </location>
</feature>
<evidence type="ECO:0000313" key="11">
    <source>
        <dbReference type="Proteomes" id="UP000588586"/>
    </source>
</evidence>
<evidence type="ECO:0000256" key="3">
    <source>
        <dbReference type="ARBA" id="ARBA00022448"/>
    </source>
</evidence>
<evidence type="ECO:0000256" key="1">
    <source>
        <dbReference type="ARBA" id="ARBA00004651"/>
    </source>
</evidence>
<dbReference type="AlphaFoldDB" id="A0A849HE15"/>
<dbReference type="GO" id="GO:0005886">
    <property type="term" value="C:plasma membrane"/>
    <property type="evidence" value="ECO:0007669"/>
    <property type="project" value="UniProtKB-SubCell"/>
</dbReference>
<dbReference type="PANTHER" id="PTHR43848:SF2">
    <property type="entry name" value="PUTRESCINE TRANSPORT SYSTEM PERMEASE PROTEIN POTI"/>
    <property type="match status" value="1"/>
</dbReference>
<dbReference type="InterPro" id="IPR035906">
    <property type="entry name" value="MetI-like_sf"/>
</dbReference>
<keyword evidence="4" id="KW-1003">Cell membrane</keyword>
<evidence type="ECO:0000313" key="10">
    <source>
        <dbReference type="EMBL" id="NNM45532.1"/>
    </source>
</evidence>
<keyword evidence="3 8" id="KW-0813">Transport</keyword>
<feature type="domain" description="ABC transmembrane type-1" evidence="9">
    <location>
        <begin position="100"/>
        <end position="291"/>
    </location>
</feature>
<accession>A0A849HE15</accession>
<dbReference type="CDD" id="cd06261">
    <property type="entry name" value="TM_PBP2"/>
    <property type="match status" value="1"/>
</dbReference>
<organism evidence="10 11">
    <name type="scientific">Knoellia koreensis</name>
    <dbReference type="NCBI Taxonomy" id="2730921"/>
    <lineage>
        <taxon>Bacteria</taxon>
        <taxon>Bacillati</taxon>
        <taxon>Actinomycetota</taxon>
        <taxon>Actinomycetes</taxon>
        <taxon>Micrococcales</taxon>
        <taxon>Intrasporangiaceae</taxon>
        <taxon>Knoellia</taxon>
    </lineage>
</organism>
<comment type="caution">
    <text evidence="10">The sequence shown here is derived from an EMBL/GenBank/DDBJ whole genome shotgun (WGS) entry which is preliminary data.</text>
</comment>
<keyword evidence="5 8" id="KW-0812">Transmembrane</keyword>
<evidence type="ECO:0000256" key="7">
    <source>
        <dbReference type="ARBA" id="ARBA00023136"/>
    </source>
</evidence>
<evidence type="ECO:0000256" key="2">
    <source>
        <dbReference type="ARBA" id="ARBA00007069"/>
    </source>
</evidence>
<comment type="subcellular location">
    <subcellularLocation>
        <location evidence="1 8">Cell membrane</location>
        <topology evidence="1 8">Multi-pass membrane protein</topology>
    </subcellularLocation>
</comment>
<reference evidence="10 11" key="1">
    <citation type="submission" date="2020-04" db="EMBL/GenBank/DDBJ databases">
        <title>Knoellia sp. isolate from air conditioner.</title>
        <authorList>
            <person name="Chea S."/>
            <person name="Kim D.-U."/>
        </authorList>
    </citation>
    <scope>NUCLEOTIDE SEQUENCE [LARGE SCALE GENOMIC DNA]</scope>
    <source>
        <strain evidence="10 11">DB2414S</strain>
    </source>
</reference>
<dbReference type="InterPro" id="IPR051789">
    <property type="entry name" value="Bact_Polyamine_Transport"/>
</dbReference>
<dbReference type="RefSeq" id="WP_171242540.1">
    <property type="nucleotide sequence ID" value="NZ_JABEPQ010000001.1"/>
</dbReference>
<feature type="transmembrane region" description="Helical" evidence="8">
    <location>
        <begin position="216"/>
        <end position="239"/>
    </location>
</feature>
<dbReference type="Proteomes" id="UP000588586">
    <property type="component" value="Unassembled WGS sequence"/>
</dbReference>
<dbReference type="PANTHER" id="PTHR43848">
    <property type="entry name" value="PUTRESCINE TRANSPORT SYSTEM PERMEASE PROTEIN POTI"/>
    <property type="match status" value="1"/>
</dbReference>
<name>A0A849HE15_9MICO</name>
<keyword evidence="6 8" id="KW-1133">Transmembrane helix</keyword>
<gene>
    <name evidence="10" type="ORF">HJG52_05870</name>
</gene>
<sequence length="300" mass="32427">MTASTKAAAVGGRRTADGAADTAGGYRPPALQRVRTWFANRFAIIAAIVVLVYLFVPVAYTFVFSFNDYRKSNIVWNGDAGPTLKHWKNPCGAPGVCDALVTSLKVGSIATVVATILGTMLAFALVRHRFRGRSTSNVLIFIPMATPEIVLGASLLTIFVQGFSRFGLRLGFWTIVIAHIMFCISFVVVTVKARLQSLDPRLEEAAQDLYAGPGGTFWRVTFPLVLPGIVGAALLSFSLSFDDFIITNFVSGDETTFPKFVYVSYLRGIPAQANVIGFSMFVIAVALVIAGQVIGNSRRK</sequence>
<evidence type="ECO:0000256" key="4">
    <source>
        <dbReference type="ARBA" id="ARBA00022475"/>
    </source>
</evidence>
<evidence type="ECO:0000259" key="9">
    <source>
        <dbReference type="PROSITE" id="PS50928"/>
    </source>
</evidence>
<protein>
    <submittedName>
        <fullName evidence="10">ABC transporter permease</fullName>
    </submittedName>
</protein>
<dbReference type="Pfam" id="PF00528">
    <property type="entry name" value="BPD_transp_1"/>
    <property type="match status" value="1"/>
</dbReference>
<dbReference type="InterPro" id="IPR000515">
    <property type="entry name" value="MetI-like"/>
</dbReference>
<dbReference type="Gene3D" id="1.10.3720.10">
    <property type="entry name" value="MetI-like"/>
    <property type="match status" value="1"/>
</dbReference>
<feature type="transmembrane region" description="Helical" evidence="8">
    <location>
        <begin position="106"/>
        <end position="126"/>
    </location>
</feature>
<dbReference type="SUPFAM" id="SSF161098">
    <property type="entry name" value="MetI-like"/>
    <property type="match status" value="1"/>
</dbReference>
<dbReference type="GO" id="GO:0055085">
    <property type="term" value="P:transmembrane transport"/>
    <property type="evidence" value="ECO:0007669"/>
    <property type="project" value="InterPro"/>
</dbReference>
<evidence type="ECO:0000256" key="5">
    <source>
        <dbReference type="ARBA" id="ARBA00022692"/>
    </source>
</evidence>
<evidence type="ECO:0000256" key="6">
    <source>
        <dbReference type="ARBA" id="ARBA00022989"/>
    </source>
</evidence>
<feature type="transmembrane region" description="Helical" evidence="8">
    <location>
        <begin position="42"/>
        <end position="63"/>
    </location>
</feature>
<feature type="transmembrane region" description="Helical" evidence="8">
    <location>
        <begin position="138"/>
        <end position="160"/>
    </location>
</feature>
<keyword evidence="7 8" id="KW-0472">Membrane</keyword>
<dbReference type="EMBL" id="JABEPQ010000001">
    <property type="protein sequence ID" value="NNM45532.1"/>
    <property type="molecule type" value="Genomic_DNA"/>
</dbReference>
<evidence type="ECO:0000256" key="8">
    <source>
        <dbReference type="RuleBase" id="RU363032"/>
    </source>
</evidence>
<proteinExistence type="inferred from homology"/>
<comment type="similarity">
    <text evidence="2">Belongs to the binding-protein-dependent transport system permease family. CysTW subfamily.</text>
</comment>
<keyword evidence="11" id="KW-1185">Reference proteome</keyword>
<feature type="transmembrane region" description="Helical" evidence="8">
    <location>
        <begin position="172"/>
        <end position="195"/>
    </location>
</feature>